<dbReference type="PIRSF" id="PIRSF037205">
    <property type="entry name" value="UCP037205"/>
    <property type="match status" value="1"/>
</dbReference>
<dbReference type="PANTHER" id="PTHR37463:SF1">
    <property type="entry name" value="DUF2256 DOMAIN-CONTAINING PROTEIN"/>
    <property type="match status" value="1"/>
</dbReference>
<evidence type="ECO:0000313" key="2">
    <source>
        <dbReference type="Proteomes" id="UP000615687"/>
    </source>
</evidence>
<comment type="caution">
    <text evidence="1">The sequence shown here is derived from an EMBL/GenBank/DDBJ whole genome shotgun (WGS) entry which is preliminary data.</text>
</comment>
<evidence type="ECO:0000313" key="1">
    <source>
        <dbReference type="EMBL" id="MBD8878693.1"/>
    </source>
</evidence>
<keyword evidence="2" id="KW-1185">Reference proteome</keyword>
<accession>A0ABR9CG86</accession>
<organism evidence="1 2">
    <name type="scientific">Roseibium polysiphoniae</name>
    <dbReference type="NCBI Taxonomy" id="2571221"/>
    <lineage>
        <taxon>Bacteria</taxon>
        <taxon>Pseudomonadati</taxon>
        <taxon>Pseudomonadota</taxon>
        <taxon>Alphaproteobacteria</taxon>
        <taxon>Hyphomicrobiales</taxon>
        <taxon>Stappiaceae</taxon>
        <taxon>Roseibium</taxon>
    </lineage>
</organism>
<dbReference type="Pfam" id="PF10013">
    <property type="entry name" value="DUF2256"/>
    <property type="match status" value="1"/>
</dbReference>
<dbReference type="InterPro" id="IPR017136">
    <property type="entry name" value="UCP037205"/>
</dbReference>
<protein>
    <submittedName>
        <fullName evidence="1">DUF2256 domain-containing protein</fullName>
    </submittedName>
</protein>
<sequence length="45" mass="5636">MKMRKKADLPQKICRTCGRPFSWRRKWNRDWDTVLYCSQRCRKMA</sequence>
<reference evidence="1 2" key="1">
    <citation type="submission" date="2020-09" db="EMBL/GenBank/DDBJ databases">
        <title>The genome sequence of type strain Labrenzia polysiphoniae KACC 19711.</title>
        <authorList>
            <person name="Liu Y."/>
        </authorList>
    </citation>
    <scope>NUCLEOTIDE SEQUENCE [LARGE SCALE GENOMIC DNA]</scope>
    <source>
        <strain evidence="1 2">KACC 19711</strain>
    </source>
</reference>
<proteinExistence type="predicted"/>
<dbReference type="Proteomes" id="UP000615687">
    <property type="component" value="Unassembled WGS sequence"/>
</dbReference>
<dbReference type="EMBL" id="JACYXJ010000007">
    <property type="protein sequence ID" value="MBD8878693.1"/>
    <property type="molecule type" value="Genomic_DNA"/>
</dbReference>
<name>A0ABR9CG86_9HYPH</name>
<gene>
    <name evidence="1" type="ORF">IG617_20550</name>
</gene>
<dbReference type="PANTHER" id="PTHR37463">
    <property type="entry name" value="GSL3115 PROTEIN"/>
    <property type="match status" value="1"/>
</dbReference>